<feature type="active site" evidence="15">
    <location>
        <position position="69"/>
    </location>
</feature>
<evidence type="ECO:0000256" key="4">
    <source>
        <dbReference type="ARBA" id="ARBA00022670"/>
    </source>
</evidence>
<dbReference type="GO" id="GO:0005886">
    <property type="term" value="C:plasma membrane"/>
    <property type="evidence" value="ECO:0007669"/>
    <property type="project" value="UniProtKB-SubCell"/>
</dbReference>
<evidence type="ECO:0000256" key="10">
    <source>
        <dbReference type="ARBA" id="ARBA00022989"/>
    </source>
</evidence>
<dbReference type="SUPFAM" id="SSF54631">
    <property type="entry name" value="CBS-domain pair"/>
    <property type="match status" value="1"/>
</dbReference>
<keyword evidence="11 14" id="KW-0482">Metalloprotease</keyword>
<evidence type="ECO:0000256" key="8">
    <source>
        <dbReference type="ARBA" id="ARBA00022801"/>
    </source>
</evidence>
<feature type="binding site" evidence="16">
    <location>
        <position position="166"/>
    </location>
    <ligand>
        <name>Zn(2+)</name>
        <dbReference type="ChEBI" id="CHEBI:29105"/>
        <note>catalytic</note>
    </ligand>
</feature>
<evidence type="ECO:0000256" key="12">
    <source>
        <dbReference type="ARBA" id="ARBA00023122"/>
    </source>
</evidence>
<keyword evidence="5 14" id="KW-0812">Transmembrane</keyword>
<feature type="transmembrane region" description="Helical" evidence="14">
    <location>
        <begin position="135"/>
        <end position="160"/>
    </location>
</feature>
<dbReference type="Pfam" id="PF02163">
    <property type="entry name" value="Peptidase_M50"/>
    <property type="match status" value="2"/>
</dbReference>
<proteinExistence type="inferred from homology"/>
<name>A0A9W6R1X0_9PSEU</name>
<dbReference type="PIRSF" id="PIRSF006404">
    <property type="entry name" value="UCP006404_Pept_M50_CBS"/>
    <property type="match status" value="1"/>
</dbReference>
<gene>
    <name evidence="19" type="primary">rip3</name>
    <name evidence="19" type="ORF">Atai01_44070</name>
</gene>
<evidence type="ECO:0000256" key="1">
    <source>
        <dbReference type="ARBA" id="ARBA00004651"/>
    </source>
</evidence>
<evidence type="ECO:0000256" key="11">
    <source>
        <dbReference type="ARBA" id="ARBA00023049"/>
    </source>
</evidence>
<evidence type="ECO:0000256" key="13">
    <source>
        <dbReference type="ARBA" id="ARBA00023136"/>
    </source>
</evidence>
<keyword evidence="4 14" id="KW-0645">Protease</keyword>
<keyword evidence="9 14" id="KW-0862">Zinc</keyword>
<evidence type="ECO:0000256" key="6">
    <source>
        <dbReference type="ARBA" id="ARBA00022723"/>
    </source>
</evidence>
<feature type="domain" description="Peptidase M50" evidence="18">
    <location>
        <begin position="58"/>
        <end position="129"/>
    </location>
</feature>
<dbReference type="InterPro" id="IPR046342">
    <property type="entry name" value="CBS_dom_sf"/>
</dbReference>
<evidence type="ECO:0000256" key="3">
    <source>
        <dbReference type="ARBA" id="ARBA00022475"/>
    </source>
</evidence>
<dbReference type="RefSeq" id="WP_285487995.1">
    <property type="nucleotide sequence ID" value="NZ_BSTI01000009.1"/>
</dbReference>
<dbReference type="PANTHER" id="PTHR39188">
    <property type="entry name" value="MEMBRANE-ASSOCIATED ZINC METALLOPROTEASE M50B"/>
    <property type="match status" value="1"/>
</dbReference>
<evidence type="ECO:0000256" key="5">
    <source>
        <dbReference type="ARBA" id="ARBA00022692"/>
    </source>
</evidence>
<keyword evidence="13 14" id="KW-0472">Membrane</keyword>
<feature type="binding site" evidence="16">
    <location>
        <position position="72"/>
    </location>
    <ligand>
        <name>Zn(2+)</name>
        <dbReference type="ChEBI" id="CHEBI:29105"/>
        <note>catalytic</note>
    </ligand>
</feature>
<dbReference type="Gene3D" id="3.10.580.10">
    <property type="entry name" value="CBS-domain"/>
    <property type="match status" value="1"/>
</dbReference>
<evidence type="ECO:0000256" key="14">
    <source>
        <dbReference type="PIRNR" id="PIRNR006404"/>
    </source>
</evidence>
<evidence type="ECO:0000256" key="7">
    <source>
        <dbReference type="ARBA" id="ARBA00022737"/>
    </source>
</evidence>
<keyword evidence="12" id="KW-0129">CBS domain</keyword>
<dbReference type="InterPro" id="IPR016483">
    <property type="entry name" value="UCP006404_Pept_M50_CBS"/>
</dbReference>
<keyword evidence="20" id="KW-1185">Reference proteome</keyword>
<dbReference type="GO" id="GO:0046872">
    <property type="term" value="F:metal ion binding"/>
    <property type="evidence" value="ECO:0007669"/>
    <property type="project" value="UniProtKB-UniRule"/>
</dbReference>
<feature type="transmembrane region" description="Helical" evidence="14">
    <location>
        <begin position="108"/>
        <end position="129"/>
    </location>
</feature>
<dbReference type="PANTHER" id="PTHR39188:SF3">
    <property type="entry name" value="STAGE IV SPORULATION PROTEIN FB"/>
    <property type="match status" value="1"/>
</dbReference>
<evidence type="ECO:0000256" key="2">
    <source>
        <dbReference type="ARBA" id="ARBA00007931"/>
    </source>
</evidence>
<comment type="subcellular location">
    <subcellularLocation>
        <location evidence="1 14">Cell membrane</location>
        <topology evidence="1 14">Multi-pass membrane protein</topology>
    </subcellularLocation>
</comment>
<evidence type="ECO:0000313" key="19">
    <source>
        <dbReference type="EMBL" id="GLY67788.1"/>
    </source>
</evidence>
<evidence type="ECO:0000256" key="17">
    <source>
        <dbReference type="SAM" id="MobiDB-lite"/>
    </source>
</evidence>
<keyword evidence="6 14" id="KW-0479">Metal-binding</keyword>
<feature type="transmembrane region" description="Helical" evidence="14">
    <location>
        <begin position="48"/>
        <end position="67"/>
    </location>
</feature>
<dbReference type="InterPro" id="IPR008915">
    <property type="entry name" value="Peptidase_M50"/>
</dbReference>
<feature type="transmembrane region" description="Helical" evidence="14">
    <location>
        <begin position="211"/>
        <end position="230"/>
    </location>
</feature>
<evidence type="ECO:0000313" key="20">
    <source>
        <dbReference type="Proteomes" id="UP001165136"/>
    </source>
</evidence>
<dbReference type="EMBL" id="BSTI01000009">
    <property type="protein sequence ID" value="GLY67788.1"/>
    <property type="molecule type" value="Genomic_DNA"/>
</dbReference>
<comment type="caution">
    <text evidence="19">The sequence shown here is derived from an EMBL/GenBank/DDBJ whole genome shotgun (WGS) entry which is preliminary data.</text>
</comment>
<keyword evidence="7" id="KW-0677">Repeat</keyword>
<keyword evidence="10 14" id="KW-1133">Transmembrane helix</keyword>
<comment type="similarity">
    <text evidence="2 14">Belongs to the peptidase M50B family.</text>
</comment>
<dbReference type="Proteomes" id="UP001165136">
    <property type="component" value="Unassembled WGS sequence"/>
</dbReference>
<reference evidence="19" key="1">
    <citation type="submission" date="2023-03" db="EMBL/GenBank/DDBJ databases">
        <title>Amycolatopsis taiwanensis NBRC 103393.</title>
        <authorList>
            <person name="Ichikawa N."/>
            <person name="Sato H."/>
            <person name="Tonouchi N."/>
        </authorList>
    </citation>
    <scope>NUCLEOTIDE SEQUENCE</scope>
    <source>
        <strain evidence="19">NBRC 103393</strain>
    </source>
</reference>
<dbReference type="GO" id="GO:0008237">
    <property type="term" value="F:metallopeptidase activity"/>
    <property type="evidence" value="ECO:0007669"/>
    <property type="project" value="UniProtKB-UniRule"/>
</dbReference>
<feature type="transmembrane region" description="Helical" evidence="14">
    <location>
        <begin position="20"/>
        <end position="42"/>
    </location>
</feature>
<keyword evidence="8 14" id="KW-0378">Hydrolase</keyword>
<evidence type="ECO:0000256" key="15">
    <source>
        <dbReference type="PIRSR" id="PIRSR006404-1"/>
    </source>
</evidence>
<dbReference type="GO" id="GO:0006508">
    <property type="term" value="P:proteolysis"/>
    <property type="evidence" value="ECO:0007669"/>
    <property type="project" value="UniProtKB-KW"/>
</dbReference>
<accession>A0A9W6R1X0</accession>
<evidence type="ECO:0000256" key="9">
    <source>
        <dbReference type="ARBA" id="ARBA00022833"/>
    </source>
</evidence>
<feature type="region of interest" description="Disordered" evidence="17">
    <location>
        <begin position="373"/>
        <end position="396"/>
    </location>
</feature>
<evidence type="ECO:0000256" key="16">
    <source>
        <dbReference type="PIRSR" id="PIRSR006404-2"/>
    </source>
</evidence>
<dbReference type="CDD" id="cd06164">
    <property type="entry name" value="S2P-M50_SpoIVFB_CBS"/>
    <property type="match status" value="1"/>
</dbReference>
<evidence type="ECO:0000259" key="18">
    <source>
        <dbReference type="Pfam" id="PF02163"/>
    </source>
</evidence>
<organism evidence="19 20">
    <name type="scientific">Amycolatopsis taiwanensis</name>
    <dbReference type="NCBI Taxonomy" id="342230"/>
    <lineage>
        <taxon>Bacteria</taxon>
        <taxon>Bacillati</taxon>
        <taxon>Actinomycetota</taxon>
        <taxon>Actinomycetes</taxon>
        <taxon>Pseudonocardiales</taxon>
        <taxon>Pseudonocardiaceae</taxon>
        <taxon>Amycolatopsis</taxon>
    </lineage>
</organism>
<dbReference type="AlphaFoldDB" id="A0A9W6R1X0"/>
<sequence length="396" mass="42024">MFSTSIPLGRVAGIRLQANWSVLIVLALIADLIAVSVLPRAAPGQSTFWYWVTALVTAACFLASLLAHELAHAVTARHYGMKVKRITLWMLGGVAELEGEPPSPRADFVIAIMGPLTSLVLGGACWGTAYLTRLVLPALVVLGLSWIGITNVLLAVFNLLPGAPLDGGRVLRAAVWKATGNRMRANAAAARTGQVLGLVLIAGGLGETLFLGSYSGLWLAFIGWFLTFAAQRELAGGVARERLAGVRLRNVMDPNPAIAPGWWTVEAFLDRVATTSRGRVFPVTSFDGTPLGVVSLAELIRLSEQDRLIRRVGDVARKPPRVLIADAAEQLVDVMGRTALRPGRDLILVTEHGRLAGVIGPDDFARTLELAASGHPVTGPPSGHDNPSLFDGGLRG</sequence>
<keyword evidence="3 14" id="KW-1003">Cell membrane</keyword>
<feature type="binding site" evidence="16">
    <location>
        <position position="68"/>
    </location>
    <ligand>
        <name>Zn(2+)</name>
        <dbReference type="ChEBI" id="CHEBI:29105"/>
        <note>catalytic</note>
    </ligand>
</feature>
<comment type="cofactor">
    <cofactor evidence="14 16">
        <name>Zn(2+)</name>
        <dbReference type="ChEBI" id="CHEBI:29105"/>
    </cofactor>
    <text evidence="14 16">Binds 1 zinc ion per subunit.</text>
</comment>
<protein>
    <recommendedName>
        <fullName evidence="14">Zinc metalloprotease</fullName>
    </recommendedName>
</protein>
<feature type="domain" description="Peptidase M50" evidence="18">
    <location>
        <begin position="144"/>
        <end position="199"/>
    </location>
</feature>